<reference evidence="2 3" key="1">
    <citation type="submission" date="2013-12" db="EMBL/GenBank/DDBJ databases">
        <authorList>
            <consortium name="DOE Joint Genome Institute"/>
            <person name="Muyzer G."/>
            <person name="Huntemann M."/>
            <person name="Han J."/>
            <person name="Chen A."/>
            <person name="Kyrpides N."/>
            <person name="Mavromatis K."/>
            <person name="Markowitz V."/>
            <person name="Palaniappan K."/>
            <person name="Ivanova N."/>
            <person name="Schaumberg A."/>
            <person name="Pati A."/>
            <person name="Liolios K."/>
            <person name="Nordberg H.P."/>
            <person name="Cantor M.N."/>
            <person name="Hua S.X."/>
            <person name="Woyke T."/>
        </authorList>
    </citation>
    <scope>NUCLEOTIDE SEQUENCE [LARGE SCALE GENOMIC DNA]</scope>
    <source>
        <strain evidence="2 3">ARh 1</strain>
    </source>
</reference>
<evidence type="ECO:0000256" key="1">
    <source>
        <dbReference type="SAM" id="MobiDB-lite"/>
    </source>
</evidence>
<evidence type="ECO:0000313" key="2">
    <source>
        <dbReference type="EMBL" id="AHE99912.1"/>
    </source>
</evidence>
<dbReference type="STRING" id="713585.THITH_03610"/>
<evidence type="ECO:0000313" key="3">
    <source>
        <dbReference type="Proteomes" id="UP000005289"/>
    </source>
</evidence>
<dbReference type="KEGG" id="tti:THITH_03610"/>
<dbReference type="EMBL" id="CP007029">
    <property type="protein sequence ID" value="AHE99912.1"/>
    <property type="molecule type" value="Genomic_DNA"/>
</dbReference>
<protein>
    <submittedName>
        <fullName evidence="2">Uncharacterized protein</fullName>
    </submittedName>
</protein>
<dbReference type="AlphaFoldDB" id="W0DRM1"/>
<sequence length="111" mass="12469">MTDIASRLQPIRAGLADLQRELTEVGQPSLAQRAQDLLRELDALTDIPDAAPRPARRPKSAHRRDEVEKCPRCTIRSLHPVPDQVREGTDGAEEMLWHCSSCGFEEWRGDA</sequence>
<proteinExistence type="predicted"/>
<dbReference type="Proteomes" id="UP000005289">
    <property type="component" value="Chromosome"/>
</dbReference>
<dbReference type="OrthoDB" id="6167713at2"/>
<accession>W0DRM1</accession>
<feature type="region of interest" description="Disordered" evidence="1">
    <location>
        <begin position="44"/>
        <end position="68"/>
    </location>
</feature>
<organism evidence="2 3">
    <name type="scientific">Thioalkalivibrio paradoxus ARh 1</name>
    <dbReference type="NCBI Taxonomy" id="713585"/>
    <lineage>
        <taxon>Bacteria</taxon>
        <taxon>Pseudomonadati</taxon>
        <taxon>Pseudomonadota</taxon>
        <taxon>Gammaproteobacteria</taxon>
        <taxon>Chromatiales</taxon>
        <taxon>Ectothiorhodospiraceae</taxon>
        <taxon>Thioalkalivibrio</taxon>
    </lineage>
</organism>
<dbReference type="HOGENOM" id="CLU_2144734_0_0_6"/>
<keyword evidence="3" id="KW-1185">Reference proteome</keyword>
<name>W0DRM1_9GAMM</name>
<gene>
    <name evidence="2" type="ORF">THITH_03610</name>
</gene>
<dbReference type="RefSeq" id="WP_006745878.1">
    <property type="nucleotide sequence ID" value="NZ_CP007029.1"/>
</dbReference>